<dbReference type="Gene3D" id="3.10.105.10">
    <property type="entry name" value="Dipeptide-binding Protein, Domain 3"/>
    <property type="match status" value="1"/>
</dbReference>
<dbReference type="InterPro" id="IPR023765">
    <property type="entry name" value="SBP_5_CS"/>
</dbReference>
<evidence type="ECO:0000313" key="7">
    <source>
        <dbReference type="Proteomes" id="UP000236655"/>
    </source>
</evidence>
<dbReference type="OrthoDB" id="9801799at2"/>
<dbReference type="GO" id="GO:1904680">
    <property type="term" value="F:peptide transmembrane transporter activity"/>
    <property type="evidence" value="ECO:0007669"/>
    <property type="project" value="TreeGrafter"/>
</dbReference>
<dbReference type="PANTHER" id="PTHR30290:SF10">
    <property type="entry name" value="PERIPLASMIC OLIGOPEPTIDE-BINDING PROTEIN-RELATED"/>
    <property type="match status" value="1"/>
</dbReference>
<accession>A0A2I7N5Y6</accession>
<dbReference type="PROSITE" id="PS01040">
    <property type="entry name" value="SBP_BACTERIAL_5"/>
    <property type="match status" value="1"/>
</dbReference>
<dbReference type="GO" id="GO:0030288">
    <property type="term" value="C:outer membrane-bounded periplasmic space"/>
    <property type="evidence" value="ECO:0007669"/>
    <property type="project" value="TreeGrafter"/>
</dbReference>
<keyword evidence="3" id="KW-0813">Transport</keyword>
<feature type="domain" description="Solute-binding protein family 5" evidence="5">
    <location>
        <begin position="75"/>
        <end position="456"/>
    </location>
</feature>
<evidence type="ECO:0000259" key="5">
    <source>
        <dbReference type="Pfam" id="PF00496"/>
    </source>
</evidence>
<comment type="similarity">
    <text evidence="2">Belongs to the bacterial solute-binding protein 5 family.</text>
</comment>
<dbReference type="CDD" id="cd08504">
    <property type="entry name" value="PBP2_OppA"/>
    <property type="match status" value="1"/>
</dbReference>
<dbReference type="GO" id="GO:0015833">
    <property type="term" value="P:peptide transport"/>
    <property type="evidence" value="ECO:0007669"/>
    <property type="project" value="TreeGrafter"/>
</dbReference>
<keyword evidence="7" id="KW-1185">Reference proteome</keyword>
<dbReference type="InterPro" id="IPR000914">
    <property type="entry name" value="SBP_5_dom"/>
</dbReference>
<dbReference type="Gene3D" id="3.90.76.10">
    <property type="entry name" value="Dipeptide-binding Protein, Domain 1"/>
    <property type="match status" value="1"/>
</dbReference>
<evidence type="ECO:0000256" key="1">
    <source>
        <dbReference type="ARBA" id="ARBA00004196"/>
    </source>
</evidence>
<dbReference type="PANTHER" id="PTHR30290">
    <property type="entry name" value="PERIPLASMIC BINDING COMPONENT OF ABC TRANSPORTER"/>
    <property type="match status" value="1"/>
</dbReference>
<proteinExistence type="inferred from homology"/>
<dbReference type="PIRSF" id="PIRSF002741">
    <property type="entry name" value="MppA"/>
    <property type="match status" value="1"/>
</dbReference>
<evidence type="ECO:0000256" key="3">
    <source>
        <dbReference type="ARBA" id="ARBA00022448"/>
    </source>
</evidence>
<dbReference type="EMBL" id="CP024847">
    <property type="protein sequence ID" value="AUR51869.1"/>
    <property type="molecule type" value="Genomic_DNA"/>
</dbReference>
<dbReference type="PROSITE" id="PS51257">
    <property type="entry name" value="PROKAR_LIPOPROTEIN"/>
    <property type="match status" value="1"/>
</dbReference>
<keyword evidence="4" id="KW-0732">Signal</keyword>
<evidence type="ECO:0000256" key="4">
    <source>
        <dbReference type="ARBA" id="ARBA00022729"/>
    </source>
</evidence>
<evidence type="ECO:0000256" key="2">
    <source>
        <dbReference type="ARBA" id="ARBA00005695"/>
    </source>
</evidence>
<dbReference type="InterPro" id="IPR039424">
    <property type="entry name" value="SBP_5"/>
</dbReference>
<dbReference type="InterPro" id="IPR030678">
    <property type="entry name" value="Peptide/Ni-bd"/>
</dbReference>
<dbReference type="GO" id="GO:0043190">
    <property type="term" value="C:ATP-binding cassette (ABC) transporter complex"/>
    <property type="evidence" value="ECO:0007669"/>
    <property type="project" value="InterPro"/>
</dbReference>
<gene>
    <name evidence="6" type="ORF">CUN60_06020</name>
</gene>
<dbReference type="SUPFAM" id="SSF53850">
    <property type="entry name" value="Periplasmic binding protein-like II"/>
    <property type="match status" value="1"/>
</dbReference>
<name>A0A2I7N5Y6_9NEIS</name>
<dbReference type="AlphaFoldDB" id="A0A2I7N5Y6"/>
<dbReference type="FunFam" id="3.90.76.10:FF:000001">
    <property type="entry name" value="Oligopeptide ABC transporter substrate-binding protein"/>
    <property type="match status" value="1"/>
</dbReference>
<evidence type="ECO:0000313" key="6">
    <source>
        <dbReference type="EMBL" id="AUR51869.1"/>
    </source>
</evidence>
<organism evidence="6 7">
    <name type="scientific">Aquella oligotrophica</name>
    <dbReference type="NCBI Taxonomy" id="2067065"/>
    <lineage>
        <taxon>Bacteria</taxon>
        <taxon>Pseudomonadati</taxon>
        <taxon>Pseudomonadota</taxon>
        <taxon>Betaproteobacteria</taxon>
        <taxon>Neisseriales</taxon>
        <taxon>Neisseriaceae</taxon>
        <taxon>Aquella</taxon>
    </lineage>
</organism>
<reference evidence="7" key="1">
    <citation type="submission" date="2017-11" db="EMBL/GenBank/DDBJ databases">
        <authorList>
            <person name="Chan K.G."/>
            <person name="Lee L.S."/>
        </authorList>
    </citation>
    <scope>NUCLEOTIDE SEQUENCE [LARGE SCALE GENOMIC DNA]</scope>
    <source>
        <strain evidence="7">DSM 100970</strain>
    </source>
</reference>
<dbReference type="KEGG" id="nba:CUN60_06020"/>
<sequence length="540" mass="61703">MKINKLIHTLCFTSLLILGSCTKKDGSTSTENTLRVDVGTELPTFDPALAEDGNTYRVINDLFAGLVDFDQANRPIPGMAKSWEISSDGKIYTFHLRDNLKFSDGSPITADDFVFSWRRLIDPKTGSSYAFLLKDVLNGQKIIDGKEKPERLGVIALDPETFVVHLEHPTNAFLSYITTPNVFVVPRKIIEKYGQNWTKPEHMVTSGAYILKEHVVNGYILATKNPNFYEESSVKIKNVKYFPFTDTNASLSNFKTGALDTTWQNVPIDQYKQLQKQFPNELHTFKWERMDYLNLNFQLPKFANNLKLRQALAMAINREDLTQKVLGAGQTPLYSTVTPTIENGKYADLNYSWSKLPHDKQVQMAKELYKEAGYGPNNPLTLTIKYQTNDLYKKVMISVMSMWQETLGVKVKLVNEEMKVLFPELKNGNYEVAQGRWGADYNSVTTYTPLFICNNGNNRSHYCNKNYDTLIAKAEATSNPAQQQQLYKQALQLAMNEYAIIPLYEPTHQRLVNKRVKGYDIDSNYLDNVQTKWFNLDLAK</sequence>
<dbReference type="Pfam" id="PF00496">
    <property type="entry name" value="SBP_bac_5"/>
    <property type="match status" value="1"/>
</dbReference>
<protein>
    <recommendedName>
        <fullName evidence="5">Solute-binding protein family 5 domain-containing protein</fullName>
    </recommendedName>
</protein>
<dbReference type="Proteomes" id="UP000236655">
    <property type="component" value="Chromosome"/>
</dbReference>
<dbReference type="Gene3D" id="3.40.190.10">
    <property type="entry name" value="Periplasmic binding protein-like II"/>
    <property type="match status" value="1"/>
</dbReference>
<comment type="subcellular location">
    <subcellularLocation>
        <location evidence="1">Cell envelope</location>
    </subcellularLocation>
</comment>
<dbReference type="RefSeq" id="WP_102951165.1">
    <property type="nucleotide sequence ID" value="NZ_CP024847.1"/>
</dbReference>